<dbReference type="KEGG" id="maes:Ga0123461_1819"/>
<dbReference type="RefSeq" id="WP_100278025.1">
    <property type="nucleotide sequence ID" value="NZ_CP018799.1"/>
</dbReference>
<proteinExistence type="predicted"/>
<keyword evidence="1" id="KW-0812">Transmembrane</keyword>
<accession>A0A2K8KZL4</accession>
<dbReference type="Gene3D" id="3.40.50.620">
    <property type="entry name" value="HUPs"/>
    <property type="match status" value="1"/>
</dbReference>
<dbReference type="PANTHER" id="PTHR30336:SF4">
    <property type="entry name" value="ENVELOPE BIOGENESIS FACTOR ELYC"/>
    <property type="match status" value="1"/>
</dbReference>
<reference evidence="3 4" key="1">
    <citation type="submission" date="2016-12" db="EMBL/GenBank/DDBJ databases">
        <title>Isolation and genomic insights into novel planktonic Zetaproteobacteria from stratified waters of the Chesapeake Bay.</title>
        <authorList>
            <person name="McAllister S.M."/>
            <person name="Kato S."/>
            <person name="Chan C.S."/>
            <person name="Chiu B.K."/>
            <person name="Field E.K."/>
        </authorList>
    </citation>
    <scope>NUCLEOTIDE SEQUENCE [LARGE SCALE GENOMIC DNA]</scope>
    <source>
        <strain evidence="3 4">CP-5</strain>
    </source>
</reference>
<evidence type="ECO:0000259" key="2">
    <source>
        <dbReference type="Pfam" id="PF02698"/>
    </source>
</evidence>
<dbReference type="InterPro" id="IPR003848">
    <property type="entry name" value="DUF218"/>
</dbReference>
<feature type="domain" description="DUF218" evidence="2">
    <location>
        <begin position="81"/>
        <end position="246"/>
    </location>
</feature>
<keyword evidence="1" id="KW-1133">Transmembrane helix</keyword>
<feature type="transmembrane region" description="Helical" evidence="1">
    <location>
        <begin position="37"/>
        <end position="54"/>
    </location>
</feature>
<name>A0A2K8KZL4_MARES</name>
<dbReference type="GO" id="GO:0000270">
    <property type="term" value="P:peptidoglycan metabolic process"/>
    <property type="evidence" value="ECO:0007669"/>
    <property type="project" value="TreeGrafter"/>
</dbReference>
<dbReference type="AlphaFoldDB" id="A0A2K8KZL4"/>
<dbReference type="PANTHER" id="PTHR30336">
    <property type="entry name" value="INNER MEMBRANE PROTEIN, PROBABLE PERMEASE"/>
    <property type="match status" value="1"/>
</dbReference>
<dbReference type="GO" id="GO:0043164">
    <property type="term" value="P:Gram-negative-bacterium-type cell wall biogenesis"/>
    <property type="evidence" value="ECO:0007669"/>
    <property type="project" value="TreeGrafter"/>
</dbReference>
<dbReference type="InterPro" id="IPR014729">
    <property type="entry name" value="Rossmann-like_a/b/a_fold"/>
</dbReference>
<evidence type="ECO:0000256" key="1">
    <source>
        <dbReference type="SAM" id="Phobius"/>
    </source>
</evidence>
<keyword evidence="1" id="KW-0472">Membrane</keyword>
<gene>
    <name evidence="3" type="ORF">Ga0123461_1819</name>
</gene>
<dbReference type="GO" id="GO:0005886">
    <property type="term" value="C:plasma membrane"/>
    <property type="evidence" value="ECO:0007669"/>
    <property type="project" value="TreeGrafter"/>
</dbReference>
<dbReference type="EMBL" id="CP018799">
    <property type="protein sequence ID" value="ATX80232.1"/>
    <property type="molecule type" value="Genomic_DNA"/>
</dbReference>
<feature type="transmembrane region" description="Helical" evidence="1">
    <location>
        <begin position="12"/>
        <end position="30"/>
    </location>
</feature>
<evidence type="ECO:0000313" key="4">
    <source>
        <dbReference type="Proteomes" id="UP000231701"/>
    </source>
</evidence>
<dbReference type="CDD" id="cd06259">
    <property type="entry name" value="YdcF-like"/>
    <property type="match status" value="1"/>
</dbReference>
<protein>
    <submittedName>
        <fullName evidence="3">Uncharacterized SAM-binding protein YcdF, DUF218 family</fullName>
    </submittedName>
</protein>
<dbReference type="OrthoDB" id="9809813at2"/>
<dbReference type="Proteomes" id="UP000231701">
    <property type="component" value="Chromosome"/>
</dbReference>
<dbReference type="Pfam" id="PF02698">
    <property type="entry name" value="DUF218"/>
    <property type="match status" value="1"/>
</dbReference>
<sequence>MTLLLTKSLSQLILPPGGLILLAFLGLLFHKRFLGRLLILLSLAAFWLLSMEPIRDILLIPLEQAHPQLKLEHLPRGERVVIAVLGAGVYEKAPEYGGADALKPMAMMRTLYAADLFRRTGLDVYVSGGTVLTENIEPEGVVMQRWLKRFGVAESAIHVEASSSNTWENAANMKVMLAEKNISTVILVTTAWHMPRAVASFKAHGIRVIAAPCDFKASRRGYDLRSALPRWDVFSESCDALHEYLGTFWYRAKKWI</sequence>
<dbReference type="InterPro" id="IPR051599">
    <property type="entry name" value="Cell_Envelope_Assoc"/>
</dbReference>
<keyword evidence="4" id="KW-1185">Reference proteome</keyword>
<evidence type="ECO:0000313" key="3">
    <source>
        <dbReference type="EMBL" id="ATX80232.1"/>
    </source>
</evidence>
<organism evidence="3 4">
    <name type="scientific">Mariprofundus aestuarium</name>
    <dbReference type="NCBI Taxonomy" id="1921086"/>
    <lineage>
        <taxon>Bacteria</taxon>
        <taxon>Pseudomonadati</taxon>
        <taxon>Pseudomonadota</taxon>
        <taxon>Candidatius Mariprofundia</taxon>
        <taxon>Mariprofundales</taxon>
        <taxon>Mariprofundaceae</taxon>
        <taxon>Mariprofundus</taxon>
    </lineage>
</organism>